<evidence type="ECO:0000256" key="3">
    <source>
        <dbReference type="ARBA" id="ARBA00023242"/>
    </source>
</evidence>
<comment type="caution">
    <text evidence="7">The sequence shown here is derived from an EMBL/GenBank/DDBJ whole genome shotgun (WGS) entry which is preliminary data.</text>
</comment>
<keyword evidence="2 4" id="KW-0371">Homeobox</keyword>
<organism evidence="7 8">
    <name type="scientific">Galdieria partita</name>
    <dbReference type="NCBI Taxonomy" id="83374"/>
    <lineage>
        <taxon>Eukaryota</taxon>
        <taxon>Rhodophyta</taxon>
        <taxon>Bangiophyceae</taxon>
        <taxon>Galdieriales</taxon>
        <taxon>Galdieriaceae</taxon>
        <taxon>Galdieria</taxon>
    </lineage>
</organism>
<proteinExistence type="predicted"/>
<dbReference type="EMBL" id="BQMJ01000026">
    <property type="protein sequence ID" value="GJQ11701.1"/>
    <property type="molecule type" value="Genomic_DNA"/>
</dbReference>
<evidence type="ECO:0000313" key="7">
    <source>
        <dbReference type="EMBL" id="GJQ11701.1"/>
    </source>
</evidence>
<dbReference type="OrthoDB" id="10056939at2759"/>
<accession>A0A9C7PXK1</accession>
<reference evidence="7" key="2">
    <citation type="submission" date="2022-01" db="EMBL/GenBank/DDBJ databases">
        <authorList>
            <person name="Hirooka S."/>
            <person name="Miyagishima S.Y."/>
        </authorList>
    </citation>
    <scope>NUCLEOTIDE SEQUENCE</scope>
    <source>
        <strain evidence="7">NBRC 102759</strain>
    </source>
</reference>
<name>A0A9C7PXK1_9RHOD</name>
<evidence type="ECO:0000313" key="8">
    <source>
        <dbReference type="Proteomes" id="UP001061958"/>
    </source>
</evidence>
<evidence type="ECO:0000256" key="1">
    <source>
        <dbReference type="ARBA" id="ARBA00023125"/>
    </source>
</evidence>
<evidence type="ECO:0000259" key="6">
    <source>
        <dbReference type="PROSITE" id="PS50071"/>
    </source>
</evidence>
<keyword evidence="1 4" id="KW-0238">DNA-binding</keyword>
<sequence length="172" mass="20677">MTTNNDDAELFSSDNEDFHHFLETYVELLERYEQRCSNLLEESQQAANEFVSEAMQSSVWNMLQGVMQEQQSNTDNSLPVDMQNFSEKLKNILMEQCNIHGMPRRRRENLSKEKVVLLKEWFDAHVQHPYPTESEKRQLCQETGMQMQQITNWFINQRKRRWRKSQKNKDNK</sequence>
<dbReference type="CDD" id="cd00086">
    <property type="entry name" value="homeodomain"/>
    <property type="match status" value="1"/>
</dbReference>
<dbReference type="PANTHER" id="PTHR11850">
    <property type="entry name" value="HOMEOBOX PROTEIN TRANSCRIPTION FACTORS"/>
    <property type="match status" value="1"/>
</dbReference>
<dbReference type="AlphaFoldDB" id="A0A9C7PXK1"/>
<dbReference type="PROSITE" id="PS50071">
    <property type="entry name" value="HOMEOBOX_2"/>
    <property type="match status" value="1"/>
</dbReference>
<feature type="coiled-coil region" evidence="5">
    <location>
        <begin position="22"/>
        <end position="49"/>
    </location>
</feature>
<feature type="DNA-binding region" description="Homeobox" evidence="4">
    <location>
        <begin position="103"/>
        <end position="165"/>
    </location>
</feature>
<evidence type="ECO:0000256" key="4">
    <source>
        <dbReference type="PROSITE-ProRule" id="PRU00108"/>
    </source>
</evidence>
<dbReference type="InterPro" id="IPR009057">
    <property type="entry name" value="Homeodomain-like_sf"/>
</dbReference>
<feature type="domain" description="Homeobox" evidence="6">
    <location>
        <begin position="101"/>
        <end position="164"/>
    </location>
</feature>
<evidence type="ECO:0000256" key="5">
    <source>
        <dbReference type="SAM" id="Coils"/>
    </source>
</evidence>
<protein>
    <recommendedName>
        <fullName evidence="6">Homeobox domain-containing protein</fullName>
    </recommendedName>
</protein>
<dbReference type="SMART" id="SM00389">
    <property type="entry name" value="HOX"/>
    <property type="match status" value="1"/>
</dbReference>
<gene>
    <name evidence="7" type="ORF">GpartN1_g3492.t1</name>
</gene>
<dbReference type="Gene3D" id="1.10.10.60">
    <property type="entry name" value="Homeodomain-like"/>
    <property type="match status" value="1"/>
</dbReference>
<dbReference type="Proteomes" id="UP001061958">
    <property type="component" value="Unassembled WGS sequence"/>
</dbReference>
<dbReference type="GO" id="GO:0003677">
    <property type="term" value="F:DNA binding"/>
    <property type="evidence" value="ECO:0007669"/>
    <property type="project" value="UniProtKB-UniRule"/>
</dbReference>
<evidence type="ECO:0000256" key="2">
    <source>
        <dbReference type="ARBA" id="ARBA00023155"/>
    </source>
</evidence>
<keyword evidence="5" id="KW-0175">Coiled coil</keyword>
<dbReference type="SUPFAM" id="SSF46689">
    <property type="entry name" value="Homeodomain-like"/>
    <property type="match status" value="1"/>
</dbReference>
<dbReference type="GO" id="GO:0006355">
    <property type="term" value="P:regulation of DNA-templated transcription"/>
    <property type="evidence" value="ECO:0007669"/>
    <property type="project" value="InterPro"/>
</dbReference>
<dbReference type="Pfam" id="PF05920">
    <property type="entry name" value="Homeobox_KN"/>
    <property type="match status" value="1"/>
</dbReference>
<dbReference type="GO" id="GO:0005634">
    <property type="term" value="C:nucleus"/>
    <property type="evidence" value="ECO:0007669"/>
    <property type="project" value="UniProtKB-SubCell"/>
</dbReference>
<comment type="subcellular location">
    <subcellularLocation>
        <location evidence="4">Nucleus</location>
    </subcellularLocation>
</comment>
<reference evidence="7" key="1">
    <citation type="journal article" date="2022" name="Proc. Natl. Acad. Sci. U.S.A.">
        <title>Life cycle and functional genomics of the unicellular red alga Galdieria for elucidating algal and plant evolution and industrial use.</title>
        <authorList>
            <person name="Hirooka S."/>
            <person name="Itabashi T."/>
            <person name="Ichinose T.M."/>
            <person name="Onuma R."/>
            <person name="Fujiwara T."/>
            <person name="Yamashita S."/>
            <person name="Jong L.W."/>
            <person name="Tomita R."/>
            <person name="Iwane A.H."/>
            <person name="Miyagishima S.Y."/>
        </authorList>
    </citation>
    <scope>NUCLEOTIDE SEQUENCE</scope>
    <source>
        <strain evidence="7">NBRC 102759</strain>
    </source>
</reference>
<dbReference type="InterPro" id="IPR050224">
    <property type="entry name" value="TALE_homeobox"/>
</dbReference>
<keyword evidence="3 4" id="KW-0539">Nucleus</keyword>
<dbReference type="InterPro" id="IPR008422">
    <property type="entry name" value="KN_HD"/>
</dbReference>
<keyword evidence="8" id="KW-1185">Reference proteome</keyword>
<dbReference type="InterPro" id="IPR001356">
    <property type="entry name" value="HD"/>
</dbReference>